<name>A0A7I4YVV9_HAECO</name>
<proteinExistence type="predicted"/>
<dbReference type="OrthoDB" id="5907886at2759"/>
<feature type="region of interest" description="Disordered" evidence="1">
    <location>
        <begin position="197"/>
        <end position="259"/>
    </location>
</feature>
<sequence>MRLQPRTMMKCFLWCYAIVIHLSLAEEGEREEPLYCYINPDWSVDYGEIAEAEDFLCVVWVRFEVMNGTITSPEFRYYFDWRFSPESENPLGCELLDSEYELWNSKEEKDFLQYNGGAHALCFCNQSPICATQPETFESILNTQRSSLPFYATKAAEIVLEFMREGKLPNNATEALEEFKATSSTPTSTIEATITEVSTTTETATATETTTTASSTSPTETTTTAETATATETTTTASSTSPTGTTTTEISTTATSASSTETSTTFATTSYFEYWDASTTSAYDDSSTETDTISSSISEAEVAGLQQMDSFLGQYGLVIAVAVGILILVIVIIVYKMRKGKANEDLEGAIGKGGTSKSKESKGTSKEGSKESKTSKTKESGSKEKKTGSKD</sequence>
<dbReference type="Proteomes" id="UP000025227">
    <property type="component" value="Unplaced"/>
</dbReference>
<evidence type="ECO:0000313" key="4">
    <source>
        <dbReference type="Proteomes" id="UP000025227"/>
    </source>
</evidence>
<evidence type="ECO:0000256" key="3">
    <source>
        <dbReference type="SAM" id="SignalP"/>
    </source>
</evidence>
<feature type="transmembrane region" description="Helical" evidence="2">
    <location>
        <begin position="315"/>
        <end position="335"/>
    </location>
</feature>
<feature type="chain" id="PRO_5029672286" evidence="3">
    <location>
        <begin position="26"/>
        <end position="391"/>
    </location>
</feature>
<evidence type="ECO:0000313" key="5">
    <source>
        <dbReference type="WBParaSite" id="HCON_00151610-00001"/>
    </source>
</evidence>
<feature type="signal peptide" evidence="3">
    <location>
        <begin position="1"/>
        <end position="25"/>
    </location>
</feature>
<protein>
    <submittedName>
        <fullName evidence="5">Fibronectin type-III domain-containing protein</fullName>
    </submittedName>
</protein>
<keyword evidence="2" id="KW-0472">Membrane</keyword>
<evidence type="ECO:0000256" key="2">
    <source>
        <dbReference type="SAM" id="Phobius"/>
    </source>
</evidence>
<keyword evidence="2" id="KW-0812">Transmembrane</keyword>
<accession>A0A7I4YVV9</accession>
<dbReference type="WBParaSite" id="HCON_00151610-00001">
    <property type="protein sequence ID" value="HCON_00151610-00001"/>
    <property type="gene ID" value="HCON_00151610"/>
</dbReference>
<reference evidence="5" key="1">
    <citation type="submission" date="2020-12" db="UniProtKB">
        <authorList>
            <consortium name="WormBaseParasite"/>
        </authorList>
    </citation>
    <scope>IDENTIFICATION</scope>
    <source>
        <strain evidence="5">MHco3</strain>
    </source>
</reference>
<dbReference type="AlphaFoldDB" id="A0A7I4YVV9"/>
<keyword evidence="2" id="KW-1133">Transmembrane helix</keyword>
<feature type="compositionally biased region" description="Basic and acidic residues" evidence="1">
    <location>
        <begin position="357"/>
        <end position="391"/>
    </location>
</feature>
<feature type="region of interest" description="Disordered" evidence="1">
    <location>
        <begin position="345"/>
        <end position="391"/>
    </location>
</feature>
<keyword evidence="3" id="KW-0732">Signal</keyword>
<organism evidence="4 5">
    <name type="scientific">Haemonchus contortus</name>
    <name type="common">Barber pole worm</name>
    <dbReference type="NCBI Taxonomy" id="6289"/>
    <lineage>
        <taxon>Eukaryota</taxon>
        <taxon>Metazoa</taxon>
        <taxon>Ecdysozoa</taxon>
        <taxon>Nematoda</taxon>
        <taxon>Chromadorea</taxon>
        <taxon>Rhabditida</taxon>
        <taxon>Rhabditina</taxon>
        <taxon>Rhabditomorpha</taxon>
        <taxon>Strongyloidea</taxon>
        <taxon>Trichostrongylidae</taxon>
        <taxon>Haemonchus</taxon>
    </lineage>
</organism>
<keyword evidence="4" id="KW-1185">Reference proteome</keyword>
<evidence type="ECO:0000256" key="1">
    <source>
        <dbReference type="SAM" id="MobiDB-lite"/>
    </source>
</evidence>